<feature type="domain" description="Glycosyltransferase subfamily 4-like N-terminal" evidence="2">
    <location>
        <begin position="18"/>
        <end position="173"/>
    </location>
</feature>
<dbReference type="GO" id="GO:0016758">
    <property type="term" value="F:hexosyltransferase activity"/>
    <property type="evidence" value="ECO:0007669"/>
    <property type="project" value="TreeGrafter"/>
</dbReference>
<name>A0A9D2PGZ1_9FIRM</name>
<dbReference type="InterPro" id="IPR050194">
    <property type="entry name" value="Glycosyltransferase_grp1"/>
</dbReference>
<dbReference type="Pfam" id="PF13439">
    <property type="entry name" value="Glyco_transf_4"/>
    <property type="match status" value="1"/>
</dbReference>
<proteinExistence type="predicted"/>
<feature type="domain" description="Glycosyl transferase family 1" evidence="1">
    <location>
        <begin position="183"/>
        <end position="335"/>
    </location>
</feature>
<gene>
    <name evidence="3" type="ORF">H9754_08470</name>
</gene>
<evidence type="ECO:0000259" key="1">
    <source>
        <dbReference type="Pfam" id="PF00534"/>
    </source>
</evidence>
<dbReference type="AlphaFoldDB" id="A0A9D2PGZ1"/>
<dbReference type="Gene3D" id="3.40.50.2000">
    <property type="entry name" value="Glycogen Phosphorylase B"/>
    <property type="match status" value="2"/>
</dbReference>
<accession>A0A9D2PGZ1</accession>
<dbReference type="Proteomes" id="UP000823904">
    <property type="component" value="Unassembled WGS sequence"/>
</dbReference>
<organism evidence="3 4">
    <name type="scientific">Candidatus Anaerostipes avistercoris</name>
    <dbReference type="NCBI Taxonomy" id="2838462"/>
    <lineage>
        <taxon>Bacteria</taxon>
        <taxon>Bacillati</taxon>
        <taxon>Bacillota</taxon>
        <taxon>Clostridia</taxon>
        <taxon>Lachnospirales</taxon>
        <taxon>Lachnospiraceae</taxon>
        <taxon>Anaerostipes</taxon>
    </lineage>
</organism>
<comment type="caution">
    <text evidence="3">The sequence shown here is derived from an EMBL/GenBank/DDBJ whole genome shotgun (WGS) entry which is preliminary data.</text>
</comment>
<evidence type="ECO:0000259" key="2">
    <source>
        <dbReference type="Pfam" id="PF13439"/>
    </source>
</evidence>
<reference evidence="3" key="2">
    <citation type="submission" date="2021-04" db="EMBL/GenBank/DDBJ databases">
        <authorList>
            <person name="Gilroy R."/>
        </authorList>
    </citation>
    <scope>NUCLEOTIDE SEQUENCE</scope>
    <source>
        <strain evidence="3">ChiSjej3B21-8574</strain>
    </source>
</reference>
<evidence type="ECO:0000313" key="4">
    <source>
        <dbReference type="Proteomes" id="UP000823904"/>
    </source>
</evidence>
<dbReference type="SUPFAM" id="SSF53756">
    <property type="entry name" value="UDP-Glycosyltransferase/glycogen phosphorylase"/>
    <property type="match status" value="1"/>
</dbReference>
<protein>
    <submittedName>
        <fullName evidence="3">Glycosyltransferase family 1 protein</fullName>
    </submittedName>
</protein>
<dbReference type="PANTHER" id="PTHR45947">
    <property type="entry name" value="SULFOQUINOVOSYL TRANSFERASE SQD2"/>
    <property type="match status" value="1"/>
</dbReference>
<dbReference type="Pfam" id="PF00534">
    <property type="entry name" value="Glycos_transf_1"/>
    <property type="match status" value="1"/>
</dbReference>
<sequence>MAKETIRVLHIVTYMGRGGLETMLMNYYRHVDRSKVQFDFLVHRDFEADYDEEILSLGGKIYHISRLVPWSRQYRSELKEFFQKHPEYKIVHVHQDCLSSVALQCAKECNVPVRIAHSHSSSAVKNIKYLIKLYYMKKISCYATDLFACGQQAGDWMFSGEKYKIIRNAIDTKKYDYSPDIEQEVRQELGLGEKKVIGHVGNFTPAKNHTFLIKIFKEVLKKDPDSQLLLVGGGDGMLSVQEEVRTMGMQDKVTFTGVRSDVNRLMQVMNVFVFPSIYEGLPVTMIEAQASGLPCIISDRVSNECIITKELVTSMRLEDTPENWADLIIEKSRCKRENHNQEIEDAGYDIMTAAKQLEKFYLENSKE</sequence>
<dbReference type="InterPro" id="IPR001296">
    <property type="entry name" value="Glyco_trans_1"/>
</dbReference>
<dbReference type="InterPro" id="IPR028098">
    <property type="entry name" value="Glyco_trans_4-like_N"/>
</dbReference>
<reference evidence="3" key="1">
    <citation type="journal article" date="2021" name="PeerJ">
        <title>Extensive microbial diversity within the chicken gut microbiome revealed by metagenomics and culture.</title>
        <authorList>
            <person name="Gilroy R."/>
            <person name="Ravi A."/>
            <person name="Getino M."/>
            <person name="Pursley I."/>
            <person name="Horton D.L."/>
            <person name="Alikhan N.F."/>
            <person name="Baker D."/>
            <person name="Gharbi K."/>
            <person name="Hall N."/>
            <person name="Watson M."/>
            <person name="Adriaenssens E.M."/>
            <person name="Foster-Nyarko E."/>
            <person name="Jarju S."/>
            <person name="Secka A."/>
            <person name="Antonio M."/>
            <person name="Oren A."/>
            <person name="Chaudhuri R.R."/>
            <person name="La Ragione R."/>
            <person name="Hildebrand F."/>
            <person name="Pallen M.J."/>
        </authorList>
    </citation>
    <scope>NUCLEOTIDE SEQUENCE</scope>
    <source>
        <strain evidence="3">ChiSjej3B21-8574</strain>
    </source>
</reference>
<evidence type="ECO:0000313" key="3">
    <source>
        <dbReference type="EMBL" id="HJC50586.1"/>
    </source>
</evidence>
<dbReference type="CDD" id="cd03812">
    <property type="entry name" value="GT4_CapH-like"/>
    <property type="match status" value="1"/>
</dbReference>
<dbReference type="PANTHER" id="PTHR45947:SF3">
    <property type="entry name" value="SULFOQUINOVOSYL TRANSFERASE SQD2"/>
    <property type="match status" value="1"/>
</dbReference>
<dbReference type="EMBL" id="DWWD01000032">
    <property type="protein sequence ID" value="HJC50586.1"/>
    <property type="molecule type" value="Genomic_DNA"/>
</dbReference>